<evidence type="ECO:0000259" key="2">
    <source>
        <dbReference type="PROSITE" id="PS50206"/>
    </source>
</evidence>
<dbReference type="InterPro" id="IPR051682">
    <property type="entry name" value="Mito_Persulfide_Diox"/>
</dbReference>
<accession>A0A4R4E6L3</accession>
<evidence type="ECO:0000313" key="4">
    <source>
        <dbReference type="Proteomes" id="UP000295164"/>
    </source>
</evidence>
<sequence>MQIKQWEDKSLAHFSYAVLSDCEKKIVLIDPARDATPYLEYAAAEGAWIVGVIETHPHADFVSSHLELHQETGAILYVSALAGVQYPHEPLYDGSELHVGKVRLRALHTPGHSPDSVSIVLERDGKPQAVFTGDTLFIGDCGRPDLREGAGALQATREDLARQLYHSLRDKLLPLPDDVLLYPAHGAGTLCGKALSNASVSSMGAERQTNWSLQDLGEEEFVKELLADQPFVPKYFPFDVELNRKGAPALAAAIRNVPIGTPVSAANAARLQPGTWVVDGRKEIVFKAGHLPHSVNLMEGNKFETWLGSIIVPGEPFYLAAADDAQLQRLLRRAAAIGYEAQIAEAFVLEGGPEREEPFDLDAFRYAPDAYTVVDVRNPSETKAARPFGHSIAIPLADLRERAHDIPFGKPIVVHCAGGYRSAAAASLLSSVVDGRAKVFDLGEEIRNFPL</sequence>
<dbReference type="SUPFAM" id="SSF52821">
    <property type="entry name" value="Rhodanese/Cell cycle control phosphatase"/>
    <property type="match status" value="2"/>
</dbReference>
<keyword evidence="4" id="KW-1185">Reference proteome</keyword>
<comment type="caution">
    <text evidence="3">The sequence shown here is derived from an EMBL/GenBank/DDBJ whole genome shotgun (WGS) entry which is preliminary data.</text>
</comment>
<dbReference type="InterPro" id="IPR036866">
    <property type="entry name" value="RibonucZ/Hydroxyglut_hydro"/>
</dbReference>
<dbReference type="Pfam" id="PF00581">
    <property type="entry name" value="Rhodanese"/>
    <property type="match status" value="1"/>
</dbReference>
<dbReference type="AlphaFoldDB" id="A0A4R4E6L3"/>
<dbReference type="Pfam" id="PF00753">
    <property type="entry name" value="Lactamase_B"/>
    <property type="match status" value="1"/>
</dbReference>
<protein>
    <submittedName>
        <fullName evidence="3">MBL fold metallo-hydrolase</fullName>
    </submittedName>
</protein>
<dbReference type="GO" id="GO:0046872">
    <property type="term" value="F:metal ion binding"/>
    <property type="evidence" value="ECO:0007669"/>
    <property type="project" value="UniProtKB-KW"/>
</dbReference>
<evidence type="ECO:0000313" key="3">
    <source>
        <dbReference type="EMBL" id="TCZ73335.1"/>
    </source>
</evidence>
<dbReference type="OrthoDB" id="9784009at2"/>
<dbReference type="InterPro" id="IPR001279">
    <property type="entry name" value="Metallo-B-lactamas"/>
</dbReference>
<dbReference type="EMBL" id="SKFH01000007">
    <property type="protein sequence ID" value="TCZ73335.1"/>
    <property type="molecule type" value="Genomic_DNA"/>
</dbReference>
<proteinExistence type="predicted"/>
<keyword evidence="1" id="KW-0479">Metal-binding</keyword>
<dbReference type="PANTHER" id="PTHR43084">
    <property type="entry name" value="PERSULFIDE DIOXYGENASE ETHE1"/>
    <property type="match status" value="1"/>
</dbReference>
<dbReference type="GO" id="GO:0006749">
    <property type="term" value="P:glutathione metabolic process"/>
    <property type="evidence" value="ECO:0007669"/>
    <property type="project" value="InterPro"/>
</dbReference>
<dbReference type="Gene3D" id="3.60.15.10">
    <property type="entry name" value="Ribonuclease Z/Hydroxyacylglutathione hydrolase-like"/>
    <property type="match status" value="1"/>
</dbReference>
<dbReference type="PROSITE" id="PS50206">
    <property type="entry name" value="RHODANESE_3"/>
    <property type="match status" value="2"/>
</dbReference>
<dbReference type="CDD" id="cd07724">
    <property type="entry name" value="POD-like_MBL-fold"/>
    <property type="match status" value="1"/>
</dbReference>
<dbReference type="Gene3D" id="3.40.250.10">
    <property type="entry name" value="Rhodanese-like domain"/>
    <property type="match status" value="2"/>
</dbReference>
<dbReference type="PANTHER" id="PTHR43084:SF1">
    <property type="entry name" value="PERSULFIDE DIOXYGENASE ETHE1, MITOCHONDRIAL"/>
    <property type="match status" value="1"/>
</dbReference>
<dbReference type="RefSeq" id="WP_131851354.1">
    <property type="nucleotide sequence ID" value="NZ_SKFH01000007.1"/>
</dbReference>
<evidence type="ECO:0000256" key="1">
    <source>
        <dbReference type="ARBA" id="ARBA00022723"/>
    </source>
</evidence>
<dbReference type="SUPFAM" id="SSF56281">
    <property type="entry name" value="Metallo-hydrolase/oxidoreductase"/>
    <property type="match status" value="1"/>
</dbReference>
<dbReference type="GO" id="GO:0070813">
    <property type="term" value="P:hydrogen sulfide metabolic process"/>
    <property type="evidence" value="ECO:0007669"/>
    <property type="project" value="TreeGrafter"/>
</dbReference>
<dbReference type="SMART" id="SM00849">
    <property type="entry name" value="Lactamase_B"/>
    <property type="match status" value="1"/>
</dbReference>
<name>A0A4R4E6L3_9BACT</name>
<reference evidence="3 4" key="1">
    <citation type="submission" date="2019-03" db="EMBL/GenBank/DDBJ databases">
        <authorList>
            <person name="Kim M.K.M."/>
        </authorList>
    </citation>
    <scope>NUCLEOTIDE SEQUENCE [LARGE SCALE GENOMIC DNA]</scope>
    <source>
        <strain evidence="3 4">17J68-15</strain>
    </source>
</reference>
<gene>
    <name evidence="3" type="ORF">E0486_06590</name>
</gene>
<dbReference type="InterPro" id="IPR036873">
    <property type="entry name" value="Rhodanese-like_dom_sf"/>
</dbReference>
<dbReference type="GO" id="GO:0016787">
    <property type="term" value="F:hydrolase activity"/>
    <property type="evidence" value="ECO:0007669"/>
    <property type="project" value="UniProtKB-KW"/>
</dbReference>
<keyword evidence="3" id="KW-0378">Hydrolase</keyword>
<organism evidence="3 4">
    <name type="scientific">Flaviaesturariibacter aridisoli</name>
    <dbReference type="NCBI Taxonomy" id="2545761"/>
    <lineage>
        <taxon>Bacteria</taxon>
        <taxon>Pseudomonadati</taxon>
        <taxon>Bacteroidota</taxon>
        <taxon>Chitinophagia</taxon>
        <taxon>Chitinophagales</taxon>
        <taxon>Chitinophagaceae</taxon>
        <taxon>Flaviaestuariibacter</taxon>
    </lineage>
</organism>
<dbReference type="Proteomes" id="UP000295164">
    <property type="component" value="Unassembled WGS sequence"/>
</dbReference>
<dbReference type="InterPro" id="IPR001763">
    <property type="entry name" value="Rhodanese-like_dom"/>
</dbReference>
<dbReference type="InterPro" id="IPR044528">
    <property type="entry name" value="POD-like_MBL-fold"/>
</dbReference>
<dbReference type="FunFam" id="3.60.15.10:FF:000030">
    <property type="entry name" value="Metallo-beta-lactamase family protein"/>
    <property type="match status" value="1"/>
</dbReference>
<feature type="domain" description="Rhodanese" evidence="2">
    <location>
        <begin position="271"/>
        <end position="357"/>
    </location>
</feature>
<feature type="domain" description="Rhodanese" evidence="2">
    <location>
        <begin position="367"/>
        <end position="445"/>
    </location>
</feature>
<dbReference type="GO" id="GO:0050313">
    <property type="term" value="F:sulfur dioxygenase activity"/>
    <property type="evidence" value="ECO:0007669"/>
    <property type="project" value="InterPro"/>
</dbReference>